<dbReference type="Proteomes" id="UP000276133">
    <property type="component" value="Unassembled WGS sequence"/>
</dbReference>
<dbReference type="AlphaFoldDB" id="A0A3M7QN30"/>
<evidence type="ECO:0000313" key="2">
    <source>
        <dbReference type="Proteomes" id="UP000276133"/>
    </source>
</evidence>
<name>A0A3M7QN30_BRAPC</name>
<gene>
    <name evidence="1" type="ORF">BpHYR1_032131</name>
</gene>
<sequence>MKGFLKLLLVLHMKQSKTTFVSPSAEFCQICINYIGCKFCGVCTDNAYFYIRIVNLILMSCIRTTKGIIIKPIIGIITSNFFLKSIIFIRQRGIDNRCKAASINLINGISSFSIVPN</sequence>
<keyword evidence="2" id="KW-1185">Reference proteome</keyword>
<comment type="caution">
    <text evidence="1">The sequence shown here is derived from an EMBL/GenBank/DDBJ whole genome shotgun (WGS) entry which is preliminary data.</text>
</comment>
<protein>
    <submittedName>
        <fullName evidence="1">Uncharacterized protein</fullName>
    </submittedName>
</protein>
<organism evidence="1 2">
    <name type="scientific">Brachionus plicatilis</name>
    <name type="common">Marine rotifer</name>
    <name type="synonym">Brachionus muelleri</name>
    <dbReference type="NCBI Taxonomy" id="10195"/>
    <lineage>
        <taxon>Eukaryota</taxon>
        <taxon>Metazoa</taxon>
        <taxon>Spiralia</taxon>
        <taxon>Gnathifera</taxon>
        <taxon>Rotifera</taxon>
        <taxon>Eurotatoria</taxon>
        <taxon>Monogononta</taxon>
        <taxon>Pseudotrocha</taxon>
        <taxon>Ploima</taxon>
        <taxon>Brachionidae</taxon>
        <taxon>Brachionus</taxon>
    </lineage>
</organism>
<dbReference type="EMBL" id="REGN01005624">
    <property type="protein sequence ID" value="RNA12742.1"/>
    <property type="molecule type" value="Genomic_DNA"/>
</dbReference>
<accession>A0A3M7QN30</accession>
<proteinExistence type="predicted"/>
<evidence type="ECO:0000313" key="1">
    <source>
        <dbReference type="EMBL" id="RNA12742.1"/>
    </source>
</evidence>
<reference evidence="1 2" key="1">
    <citation type="journal article" date="2018" name="Sci. Rep.">
        <title>Genomic signatures of local adaptation to the degree of environmental predictability in rotifers.</title>
        <authorList>
            <person name="Franch-Gras L."/>
            <person name="Hahn C."/>
            <person name="Garcia-Roger E.M."/>
            <person name="Carmona M.J."/>
            <person name="Serra M."/>
            <person name="Gomez A."/>
        </authorList>
    </citation>
    <scope>NUCLEOTIDE SEQUENCE [LARGE SCALE GENOMIC DNA]</scope>
    <source>
        <strain evidence="1">HYR1</strain>
    </source>
</reference>